<dbReference type="GO" id="GO:0016787">
    <property type="term" value="F:hydrolase activity"/>
    <property type="evidence" value="ECO:0007669"/>
    <property type="project" value="InterPro"/>
</dbReference>
<evidence type="ECO:0000313" key="4">
    <source>
        <dbReference type="Proteomes" id="UP000192678"/>
    </source>
</evidence>
<feature type="domain" description="Amidohydrolase-related" evidence="2">
    <location>
        <begin position="4"/>
        <end position="276"/>
    </location>
</feature>
<dbReference type="Pfam" id="PF04909">
    <property type="entry name" value="Amidohydro_2"/>
    <property type="match status" value="1"/>
</dbReference>
<dbReference type="InterPro" id="IPR032466">
    <property type="entry name" value="Metal_Hydrolase"/>
</dbReference>
<proteinExistence type="inferred from homology"/>
<dbReference type="Gene3D" id="3.20.20.140">
    <property type="entry name" value="Metal-dependent hydrolases"/>
    <property type="match status" value="1"/>
</dbReference>
<dbReference type="RefSeq" id="WP_084290848.1">
    <property type="nucleotide sequence ID" value="NZ_FWYB01000010.1"/>
</dbReference>
<sequence>MLKIDAHQHFWIYDDVRDSWISEEMAVLRADFMPSQLLAELQQHHFDGSVVVQSDQSSEENLFQIKNAKHHDFVKGIVGWVDLQAEDIEDQLSGLTEYDKLKGFRHILQGEKDRALMLKPAFLNGISKLKSFNYTYDVLIFPDQLKFAAELAAKFPDQLFVLDHIAKPDIKGSSIAEWKKDIIALAQHENVYCKVSGIVTEADWANWKDEDFRPYLDVVFETFGIARLMYGSDWPVCLVAASYPQVVGLMEGYTSQLSSDEQALFWGGNATRFYNLK</sequence>
<dbReference type="InterPro" id="IPR052350">
    <property type="entry name" value="Metallo-dep_Lactonases"/>
</dbReference>
<dbReference type="PANTHER" id="PTHR43569">
    <property type="entry name" value="AMIDOHYDROLASE"/>
    <property type="match status" value="1"/>
</dbReference>
<evidence type="ECO:0000256" key="1">
    <source>
        <dbReference type="ARBA" id="ARBA00038310"/>
    </source>
</evidence>
<dbReference type="PANTHER" id="PTHR43569:SF2">
    <property type="entry name" value="AMIDOHYDROLASE-RELATED DOMAIN-CONTAINING PROTEIN"/>
    <property type="match status" value="1"/>
</dbReference>
<reference evidence="3 4" key="1">
    <citation type="submission" date="2017-04" db="EMBL/GenBank/DDBJ databases">
        <authorList>
            <person name="Afonso C.L."/>
            <person name="Miller P.J."/>
            <person name="Scott M.A."/>
            <person name="Spackman E."/>
            <person name="Goraichik I."/>
            <person name="Dimitrov K.M."/>
            <person name="Suarez D.L."/>
            <person name="Swayne D.E."/>
        </authorList>
    </citation>
    <scope>NUCLEOTIDE SEQUENCE [LARGE SCALE GENOMIC DNA]</scope>
    <source>
        <strain evidence="3 4">DSM 19625</strain>
    </source>
</reference>
<dbReference type="EMBL" id="FWYB01000010">
    <property type="protein sequence ID" value="SMD05435.1"/>
    <property type="molecule type" value="Genomic_DNA"/>
</dbReference>
<organism evidence="3 4">
    <name type="scientific">Pedobacter nyackensis</name>
    <dbReference type="NCBI Taxonomy" id="475255"/>
    <lineage>
        <taxon>Bacteria</taxon>
        <taxon>Pseudomonadati</taxon>
        <taxon>Bacteroidota</taxon>
        <taxon>Sphingobacteriia</taxon>
        <taxon>Sphingobacteriales</taxon>
        <taxon>Sphingobacteriaceae</taxon>
        <taxon>Pedobacter</taxon>
    </lineage>
</organism>
<evidence type="ECO:0000313" key="3">
    <source>
        <dbReference type="EMBL" id="SMD05435.1"/>
    </source>
</evidence>
<gene>
    <name evidence="3" type="ORF">SAMN04488101_110137</name>
</gene>
<evidence type="ECO:0000259" key="2">
    <source>
        <dbReference type="Pfam" id="PF04909"/>
    </source>
</evidence>
<dbReference type="InterPro" id="IPR006680">
    <property type="entry name" value="Amidohydro-rel"/>
</dbReference>
<dbReference type="OrthoDB" id="5450317at2"/>
<dbReference type="SUPFAM" id="SSF51556">
    <property type="entry name" value="Metallo-dependent hydrolases"/>
    <property type="match status" value="1"/>
</dbReference>
<dbReference type="Proteomes" id="UP000192678">
    <property type="component" value="Unassembled WGS sequence"/>
</dbReference>
<dbReference type="STRING" id="475255.SAMN04488101_110137"/>
<name>A0A1W2E710_9SPHI</name>
<keyword evidence="4" id="KW-1185">Reference proteome</keyword>
<accession>A0A1W2E710</accession>
<comment type="similarity">
    <text evidence="1">Belongs to the metallo-dependent hydrolases superfamily.</text>
</comment>
<protein>
    <submittedName>
        <fullName evidence="3">L-fuconolactonase</fullName>
    </submittedName>
</protein>
<dbReference type="AlphaFoldDB" id="A0A1W2E710"/>